<dbReference type="Gene3D" id="1.20.58.2050">
    <property type="match status" value="1"/>
</dbReference>
<feature type="domain" description="DNA replication complex GINS protein PSF3 N-terminal" evidence="8">
    <location>
        <begin position="18"/>
        <end position="69"/>
    </location>
</feature>
<evidence type="ECO:0000313" key="9">
    <source>
        <dbReference type="EnsemblMetazoa" id="XP_781737"/>
    </source>
</evidence>
<dbReference type="InParanoid" id="A0A7M7TGC2"/>
<dbReference type="InterPro" id="IPR038437">
    <property type="entry name" value="GINS_Psf3_sf"/>
</dbReference>
<evidence type="ECO:0000256" key="2">
    <source>
        <dbReference type="ARBA" id="ARBA00006343"/>
    </source>
</evidence>
<protein>
    <recommendedName>
        <fullName evidence="6">DNA replication complex GINS protein PSF3</fullName>
    </recommendedName>
</protein>
<reference evidence="10" key="1">
    <citation type="submission" date="2015-02" db="EMBL/GenBank/DDBJ databases">
        <title>Genome sequencing for Strongylocentrotus purpuratus.</title>
        <authorList>
            <person name="Murali S."/>
            <person name="Liu Y."/>
            <person name="Vee V."/>
            <person name="English A."/>
            <person name="Wang M."/>
            <person name="Skinner E."/>
            <person name="Han Y."/>
            <person name="Muzny D.M."/>
            <person name="Worley K.C."/>
            <person name="Gibbs R.A."/>
        </authorList>
    </citation>
    <scope>NUCLEOTIDE SEQUENCE</scope>
</reference>
<dbReference type="OMA" id="IYKEGWR"/>
<comment type="subunit">
    <text evidence="6">Component of the GINS complex.</text>
</comment>
<dbReference type="CDD" id="cd11713">
    <property type="entry name" value="GINS_A_psf3"/>
    <property type="match status" value="1"/>
</dbReference>
<dbReference type="PANTHER" id="PTHR22768">
    <property type="entry name" value="DNA REPLICATION COMPLEX GINS PROTEIN PSF3"/>
    <property type="match status" value="1"/>
</dbReference>
<dbReference type="InterPro" id="IPR021151">
    <property type="entry name" value="GINS_A"/>
</dbReference>
<comment type="subcellular location">
    <subcellularLocation>
        <location evidence="1 6">Nucleus</location>
    </subcellularLocation>
</comment>
<dbReference type="InterPro" id="IPR036224">
    <property type="entry name" value="GINS_bundle-like_dom_sf"/>
</dbReference>
<dbReference type="CDD" id="cd21693">
    <property type="entry name" value="GINS_B_Psf3"/>
    <property type="match status" value="1"/>
</dbReference>
<dbReference type="Pfam" id="PF22466">
    <property type="entry name" value="PSF3_N"/>
    <property type="match status" value="1"/>
</dbReference>
<evidence type="ECO:0000256" key="5">
    <source>
        <dbReference type="ARBA" id="ARBA00045258"/>
    </source>
</evidence>
<dbReference type="Proteomes" id="UP000007110">
    <property type="component" value="Unassembled WGS sequence"/>
</dbReference>
<evidence type="ECO:0000259" key="8">
    <source>
        <dbReference type="Pfam" id="PF22466"/>
    </source>
</evidence>
<evidence type="ECO:0000256" key="3">
    <source>
        <dbReference type="ARBA" id="ARBA00022705"/>
    </source>
</evidence>
<dbReference type="SUPFAM" id="SSF158573">
    <property type="entry name" value="GINS helical bundle-like"/>
    <property type="match status" value="1"/>
</dbReference>
<dbReference type="AlphaFoldDB" id="A0A7M7TGC2"/>
<comment type="similarity">
    <text evidence="2 6">Belongs to the GINS3/PSF3 family.</text>
</comment>
<proteinExistence type="inferred from homology"/>
<keyword evidence="4 6" id="KW-0539">Nucleus</keyword>
<reference evidence="9" key="2">
    <citation type="submission" date="2021-01" db="UniProtKB">
        <authorList>
            <consortium name="EnsemblMetazoa"/>
        </authorList>
    </citation>
    <scope>IDENTIFICATION</scope>
</reference>
<dbReference type="CTD" id="64785"/>
<comment type="function">
    <text evidence="6">The GINS complex plays an essential role in the initiation of DNA replication.</text>
</comment>
<evidence type="ECO:0000256" key="1">
    <source>
        <dbReference type="ARBA" id="ARBA00004123"/>
    </source>
</evidence>
<organism evidence="9 10">
    <name type="scientific">Strongylocentrotus purpuratus</name>
    <name type="common">Purple sea urchin</name>
    <dbReference type="NCBI Taxonomy" id="7668"/>
    <lineage>
        <taxon>Eukaryota</taxon>
        <taxon>Metazoa</taxon>
        <taxon>Echinodermata</taxon>
        <taxon>Eleutherozoa</taxon>
        <taxon>Echinozoa</taxon>
        <taxon>Echinoidea</taxon>
        <taxon>Euechinoidea</taxon>
        <taxon>Echinacea</taxon>
        <taxon>Camarodonta</taxon>
        <taxon>Echinidea</taxon>
        <taxon>Strongylocentrotidae</taxon>
        <taxon>Strongylocentrotus</taxon>
    </lineage>
</organism>
<dbReference type="RefSeq" id="XP_781737.1">
    <property type="nucleotide sequence ID" value="XM_776644.4"/>
</dbReference>
<dbReference type="GO" id="GO:0006260">
    <property type="term" value="P:DNA replication"/>
    <property type="evidence" value="ECO:0007669"/>
    <property type="project" value="UniProtKB-UniRule"/>
</dbReference>
<dbReference type="EnsemblMetazoa" id="XM_776644">
    <property type="protein sequence ID" value="XP_781737"/>
    <property type="gene ID" value="LOC576325"/>
</dbReference>
<dbReference type="OrthoDB" id="10251744at2759"/>
<dbReference type="GeneID" id="576325"/>
<dbReference type="GO" id="GO:0000811">
    <property type="term" value="C:GINS complex"/>
    <property type="evidence" value="ECO:0000318"/>
    <property type="project" value="GO_Central"/>
</dbReference>
<dbReference type="Pfam" id="PF05916">
    <property type="entry name" value="Sld5"/>
    <property type="match status" value="1"/>
</dbReference>
<dbReference type="InterPro" id="IPR010492">
    <property type="entry name" value="GINS_Psf3"/>
</dbReference>
<evidence type="ECO:0000256" key="4">
    <source>
        <dbReference type="ARBA" id="ARBA00023242"/>
    </source>
</evidence>
<name>A0A7M7TGC2_STRPU</name>
<keyword evidence="3 6" id="KW-0235">DNA replication</keyword>
<dbReference type="KEGG" id="spu:576325"/>
<dbReference type="PANTHER" id="PTHR22768:SF0">
    <property type="entry name" value="DNA REPLICATION COMPLEX GINS PROTEIN PSF3"/>
    <property type="match status" value="1"/>
</dbReference>
<keyword evidence="10" id="KW-1185">Reference proteome</keyword>
<feature type="domain" description="GINS subunit" evidence="7">
    <location>
        <begin position="87"/>
        <end position="182"/>
    </location>
</feature>
<comment type="function">
    <text evidence="5">Required for correct functioning of the GINS complex, a complex that plays an essential role in the initiation of DNA replication, and progression of DNA replication forks. GINS complex is a core component of CDC45-MCM-GINS (CMG) helicase, the molecular machine that unwinds template DNA during replication, and around which the replisome is built.</text>
</comment>
<evidence type="ECO:0000259" key="7">
    <source>
        <dbReference type="Pfam" id="PF05916"/>
    </source>
</evidence>
<dbReference type="InterPro" id="IPR055221">
    <property type="entry name" value="PSF3_N"/>
</dbReference>
<sequence length="212" mass="24601">MASPSTYSRYSSNSDNYYDINDIIATHEKVPCKVELPLHRLGFLNPGSDGENIRVGTKMDLPYWLVTGLLGRRRRLVSVEPPKYFRSSYREIMSADANIVDLHKMGPYYYAFGTKILSFEFPESEDIAKSLIETYINRFRKVMDGSQNASHEDKNRLTSKMDETERSIYRAGQTSLRSFQSWETRQITKICTSDMVANHRKRKRAVMDEDDQ</sequence>
<evidence type="ECO:0000256" key="6">
    <source>
        <dbReference type="RuleBase" id="RU367161"/>
    </source>
</evidence>
<accession>A0A7M7TGC2</accession>
<evidence type="ECO:0000313" key="10">
    <source>
        <dbReference type="Proteomes" id="UP000007110"/>
    </source>
</evidence>
<dbReference type="SUPFAM" id="SSF160059">
    <property type="entry name" value="PriA/YqbF domain"/>
    <property type="match status" value="1"/>
</dbReference>